<feature type="compositionally biased region" description="Basic and acidic residues" evidence="1">
    <location>
        <begin position="284"/>
        <end position="295"/>
    </location>
</feature>
<dbReference type="PANTHER" id="PTHR28122">
    <property type="entry name" value="E3 UBIQUITIN-PROTEIN LIGASE SUBSTRATE RECEPTOR MMS22"/>
    <property type="match status" value="1"/>
</dbReference>
<evidence type="ECO:0000313" key="3">
    <source>
        <dbReference type="Proteomes" id="UP000462212"/>
    </source>
</evidence>
<feature type="compositionally biased region" description="Basic and acidic residues" evidence="1">
    <location>
        <begin position="1"/>
        <end position="10"/>
    </location>
</feature>
<dbReference type="GO" id="GO:0000724">
    <property type="term" value="P:double-strand break repair via homologous recombination"/>
    <property type="evidence" value="ECO:0007669"/>
    <property type="project" value="TreeGrafter"/>
</dbReference>
<organism evidence="2 3">
    <name type="scientific">Lachnellula subtilissima</name>
    <dbReference type="NCBI Taxonomy" id="602034"/>
    <lineage>
        <taxon>Eukaryota</taxon>
        <taxon>Fungi</taxon>
        <taxon>Dikarya</taxon>
        <taxon>Ascomycota</taxon>
        <taxon>Pezizomycotina</taxon>
        <taxon>Leotiomycetes</taxon>
        <taxon>Helotiales</taxon>
        <taxon>Lachnaceae</taxon>
        <taxon>Lachnellula</taxon>
    </lineage>
</organism>
<feature type="region of interest" description="Disordered" evidence="1">
    <location>
        <begin position="1"/>
        <end position="36"/>
    </location>
</feature>
<dbReference type="Pfam" id="PF09462">
    <property type="entry name" value="Mus7"/>
    <property type="match status" value="1"/>
</dbReference>
<dbReference type="PANTHER" id="PTHR28122:SF1">
    <property type="entry name" value="E3 UBIQUITIN-PROTEIN LIGASE SUBSTRATE RECEPTOR MMS22"/>
    <property type="match status" value="1"/>
</dbReference>
<dbReference type="InterPro" id="IPR019021">
    <property type="entry name" value="Mms22"/>
</dbReference>
<dbReference type="Proteomes" id="UP000462212">
    <property type="component" value="Unassembled WGS sequence"/>
</dbReference>
<proteinExistence type="predicted"/>
<dbReference type="GO" id="GO:0031297">
    <property type="term" value="P:replication fork processing"/>
    <property type="evidence" value="ECO:0007669"/>
    <property type="project" value="InterPro"/>
</dbReference>
<feature type="region of interest" description="Disordered" evidence="1">
    <location>
        <begin position="57"/>
        <end position="142"/>
    </location>
</feature>
<feature type="compositionally biased region" description="Low complexity" evidence="1">
    <location>
        <begin position="408"/>
        <end position="417"/>
    </location>
</feature>
<evidence type="ECO:0000313" key="2">
    <source>
        <dbReference type="EMBL" id="TVY44452.1"/>
    </source>
</evidence>
<feature type="region of interest" description="Disordered" evidence="1">
    <location>
        <begin position="284"/>
        <end position="303"/>
    </location>
</feature>
<feature type="region of interest" description="Disordered" evidence="1">
    <location>
        <begin position="182"/>
        <end position="219"/>
    </location>
</feature>
<feature type="compositionally biased region" description="Basic and acidic residues" evidence="1">
    <location>
        <begin position="95"/>
        <end position="116"/>
    </location>
</feature>
<evidence type="ECO:0000256" key="1">
    <source>
        <dbReference type="SAM" id="MobiDB-lite"/>
    </source>
</evidence>
<feature type="compositionally biased region" description="Low complexity" evidence="1">
    <location>
        <begin position="472"/>
        <end position="482"/>
    </location>
</feature>
<dbReference type="EMBL" id="QGMJ01000038">
    <property type="protein sequence ID" value="TVY44452.1"/>
    <property type="molecule type" value="Genomic_DNA"/>
</dbReference>
<gene>
    <name evidence="2" type="primary">mus7</name>
    <name evidence="2" type="ORF">LSUB1_G001447</name>
</gene>
<accession>A0A8H8S2W2</accession>
<comment type="caution">
    <text evidence="2">The sequence shown here is derived from an EMBL/GenBank/DDBJ whole genome shotgun (WGS) entry which is preliminary data.</text>
</comment>
<feature type="compositionally biased region" description="Basic and acidic residues" evidence="1">
    <location>
        <begin position="57"/>
        <end position="70"/>
    </location>
</feature>
<reference evidence="2 3" key="1">
    <citation type="submission" date="2018-05" db="EMBL/GenBank/DDBJ databases">
        <title>Genome sequencing and assembly of the regulated plant pathogen Lachnellula willkommii and related sister species for the development of diagnostic species identification markers.</title>
        <authorList>
            <person name="Giroux E."/>
            <person name="Bilodeau G."/>
        </authorList>
    </citation>
    <scope>NUCLEOTIDE SEQUENCE [LARGE SCALE GENOMIC DNA]</scope>
    <source>
        <strain evidence="2 3">CBS 197.66</strain>
    </source>
</reference>
<name>A0A8H8S2W2_9HELO</name>
<dbReference type="GO" id="GO:0035361">
    <property type="term" value="C:Cul8-RING ubiquitin ligase complex"/>
    <property type="evidence" value="ECO:0007669"/>
    <property type="project" value="TreeGrafter"/>
</dbReference>
<feature type="compositionally biased region" description="Low complexity" evidence="1">
    <location>
        <begin position="182"/>
        <end position="195"/>
    </location>
</feature>
<sequence>MANWKEKGEVPDSDDDDDLDLDLDLDLGVDSTSRGSAINDAVATGLPINAGLNAELNEEHNEKYSEEYHQDVFQNVHNHKEDESPALSIPPLERTPADAEHSEDRGGISREEEPLKEPLISLSQAREAPLQPSPQSPQGFKFPLGFLDYDDTANTLSASRQHHQVSGPEFVDDISQTYVRITTPSSSPLTTPPSSQASARMGMSKSTHSENHQASETPVQPIQLESTTGERPFPPFQGPPLDVYRRTFRQRNLIQLHPYVLEEEKYRRIARARGMTPLRMAQIQDERNKKNRDASSPDPDSQDMEFEMEESQQMDIDWNPPSSPPLPPSSQNEHETENTNEALAIGSDDEFPDIEELLRAPIPAPHPANPKRRKKLGAKNNDIFDVPASPPATSSPFAATSHITRTSLSRTLSYSSSKEATPTRLEQDAPGFHGAADLPTPATSAIKPIPDPVFIDSDSDLGDPFGTGNDLSHSSASSSAESVQVRKVGKKIRGVLPASHLRLDQPHRKLKASSRTHRQSFSVSPAMLPARRGVALPRPSGTAGSPSAATHTRMHFISDDSDDDEIDENGIAMEDDRVNGLEQLFEREGSADEDDRIDQMLPSHKRQTKLAGGNFRKRRRLDATAVPRKRGSECVRQPKISEHLKQPRQPIKSNASKLREGKPSFRRAKLANASRSTKKIPPRLSILDVTDINNQSRSEIPQFVRIAARTARLKPGQGKQSPSRKYIRLANREDTCDAQSVLEDWRVGKIKPKILSPVPEASISPMRRPLDPIASNRQTRLQSPMSKGRRSMDVRNRSMEMPRKILVSREKQRSMNDFVTYEEPMVDHHGAPPIGKRRVWNHPQTRPDTSHRVAPSARPAQLEALEMEYSIQNPASAFKSTKKTLDAIYRTARKRRGPRVNLQLGRFLADDDVVKSRVEVQREAGETPITPAQLTLKGSRRRKPQPKRVDIGAAKYRQPSEPMILEVLSPTLLQDVSGEGSKLQGLGKFGTKYPLHFDIFPLQSGIYFHETTFIGSGRLSKAVKARIVQTGASNQYISIQLGDRAFRWGPWNQVVSSEIGVCFDWILDQHLSPSPASTPSTPSTVNTISVATFIVDYVQAHLSFTDSDDDTDFLTRLIEILRDVSSRVNSHISAVQQTRPQLIEILNRSMLVGLRILQVARARPENAALGFKVEDVLKSVARTCVGLLLAHGLGGIRKLYDDLQYLSFRERGIRHDHFAAESWVIIMRVLEAAHISRGSFWDIVNQELIDNEAKSTKDARTMEQLWYSMFSLLPLCEFDEFGVVKPGRRRNNSFDNWSLPQQMLKIIFSLYSSNPRQSPGFNDYCRALVSRCHYLITVWSWWKCSGVIGAIFDFFASQKLAHLRNEEVYDSPRFLRELDKEPSLDVDPEDRCFHIFLKIVAMAIKHMEKAGDIKSIRNLVARLLPNHDRQYPKEEAIHQRELASLRNHHDLLCTLYWAAPADHRPSLSLIQELVIADRSHKEACLINIRAWENLARFVVTNSSSSVTYQPFALWQNEFSAKLYHQYLGIESEVRHQAEALEKTDRNPISEGLLKQTILANRRSTIETLRVMVRAMDYTVKAATSPQLAIQAFNPGRSFHHVVRTLLTFYRTSLQS</sequence>
<keyword evidence="3" id="KW-1185">Reference proteome</keyword>
<feature type="region of interest" description="Disordered" evidence="1">
    <location>
        <begin position="408"/>
        <end position="484"/>
    </location>
</feature>
<dbReference type="OrthoDB" id="2386201at2759"/>
<feature type="region of interest" description="Disordered" evidence="1">
    <location>
        <begin position="308"/>
        <end position="338"/>
    </location>
</feature>
<protein>
    <submittedName>
        <fullName evidence="2">Protein mms22</fullName>
    </submittedName>
</protein>
<feature type="compositionally biased region" description="Acidic residues" evidence="1">
    <location>
        <begin position="11"/>
        <end position="27"/>
    </location>
</feature>
<dbReference type="GO" id="GO:0005634">
    <property type="term" value="C:nucleus"/>
    <property type="evidence" value="ECO:0007669"/>
    <property type="project" value="InterPro"/>
</dbReference>